<gene>
    <name evidence="1" type="ORF">SAMN04488509_101633</name>
</gene>
<dbReference type="Proteomes" id="UP000199603">
    <property type="component" value="Unassembled WGS sequence"/>
</dbReference>
<name>A0A1G6SQU6_9GAMM</name>
<dbReference type="AlphaFoldDB" id="A0A1G6SQU6"/>
<reference evidence="1 2" key="1">
    <citation type="submission" date="2016-10" db="EMBL/GenBank/DDBJ databases">
        <authorList>
            <person name="de Groot N.N."/>
        </authorList>
    </citation>
    <scope>NUCLEOTIDE SEQUENCE [LARGE SCALE GENOMIC DNA]</scope>
    <source>
        <strain evidence="1 2">DSM 16957</strain>
    </source>
</reference>
<organism evidence="1 2">
    <name type="scientific">Aquimonas voraii</name>
    <dbReference type="NCBI Taxonomy" id="265719"/>
    <lineage>
        <taxon>Bacteria</taxon>
        <taxon>Pseudomonadati</taxon>
        <taxon>Pseudomonadota</taxon>
        <taxon>Gammaproteobacteria</taxon>
        <taxon>Lysobacterales</taxon>
        <taxon>Lysobacteraceae</taxon>
        <taxon>Aquimonas</taxon>
    </lineage>
</organism>
<dbReference type="RefSeq" id="WP_091238713.1">
    <property type="nucleotide sequence ID" value="NZ_FNAG01000001.1"/>
</dbReference>
<protein>
    <submittedName>
        <fullName evidence="1">Uncharacterized protein</fullName>
    </submittedName>
</protein>
<accession>A0A1G6SQU6</accession>
<keyword evidence="2" id="KW-1185">Reference proteome</keyword>
<evidence type="ECO:0000313" key="2">
    <source>
        <dbReference type="Proteomes" id="UP000199603"/>
    </source>
</evidence>
<dbReference type="EMBL" id="FNAG01000001">
    <property type="protein sequence ID" value="SDD18971.1"/>
    <property type="molecule type" value="Genomic_DNA"/>
</dbReference>
<sequence length="97" mass="10815">MANILQCGTHGEREARFVCDHLFRKLRAACPQRLIYFEPAHATHEPTPAIWCEGCEAVIQAEGEINELAHEVACFHAVCDFCFECDLDAGEPAPVED</sequence>
<dbReference type="OrthoDB" id="5674923at2"/>
<evidence type="ECO:0000313" key="1">
    <source>
        <dbReference type="EMBL" id="SDD18971.1"/>
    </source>
</evidence>
<proteinExistence type="predicted"/>